<feature type="compositionally biased region" description="Polar residues" evidence="1">
    <location>
        <begin position="46"/>
        <end position="55"/>
    </location>
</feature>
<gene>
    <name evidence="2" type="ORF">ACFSTF_14345</name>
</gene>
<dbReference type="EMBL" id="JBHUMR010000015">
    <property type="protein sequence ID" value="MFD2618485.1"/>
    <property type="molecule type" value="Genomic_DNA"/>
</dbReference>
<sequence length="55" mass="6049">MMGNKYKTNNKAYNPGDPAKGKPLDTEFAKGLDEHTVEEQERSKETGSSAKGSFK</sequence>
<evidence type="ECO:0000313" key="2">
    <source>
        <dbReference type="EMBL" id="MFD2618485.1"/>
    </source>
</evidence>
<name>A0ABW5PU94_9BACI</name>
<keyword evidence="3" id="KW-1185">Reference proteome</keyword>
<feature type="compositionally biased region" description="Basic and acidic residues" evidence="1">
    <location>
        <begin position="19"/>
        <end position="45"/>
    </location>
</feature>
<accession>A0ABW5PU94</accession>
<protein>
    <submittedName>
        <fullName evidence="2">Uncharacterized protein</fullName>
    </submittedName>
</protein>
<feature type="compositionally biased region" description="Polar residues" evidence="1">
    <location>
        <begin position="1"/>
        <end position="12"/>
    </location>
</feature>
<evidence type="ECO:0000313" key="3">
    <source>
        <dbReference type="Proteomes" id="UP001597458"/>
    </source>
</evidence>
<dbReference type="Proteomes" id="UP001597458">
    <property type="component" value="Unassembled WGS sequence"/>
</dbReference>
<evidence type="ECO:0000256" key="1">
    <source>
        <dbReference type="SAM" id="MobiDB-lite"/>
    </source>
</evidence>
<organism evidence="2 3">
    <name type="scientific">Terrilactibacillus laevilacticus</name>
    <dbReference type="NCBI Taxonomy" id="1380157"/>
    <lineage>
        <taxon>Bacteria</taxon>
        <taxon>Bacillati</taxon>
        <taxon>Bacillota</taxon>
        <taxon>Bacilli</taxon>
        <taxon>Bacillales</taxon>
        <taxon>Bacillaceae</taxon>
        <taxon>Terrilactibacillus</taxon>
    </lineage>
</organism>
<feature type="region of interest" description="Disordered" evidence="1">
    <location>
        <begin position="1"/>
        <end position="55"/>
    </location>
</feature>
<reference evidence="3" key="1">
    <citation type="journal article" date="2019" name="Int. J. Syst. Evol. Microbiol.">
        <title>The Global Catalogue of Microorganisms (GCM) 10K type strain sequencing project: providing services to taxonomists for standard genome sequencing and annotation.</title>
        <authorList>
            <consortium name="The Broad Institute Genomics Platform"/>
            <consortium name="The Broad Institute Genome Sequencing Center for Infectious Disease"/>
            <person name="Wu L."/>
            <person name="Ma J."/>
        </authorList>
    </citation>
    <scope>NUCLEOTIDE SEQUENCE [LARGE SCALE GENOMIC DNA]</scope>
    <source>
        <strain evidence="3">TISTR 2241</strain>
    </source>
</reference>
<dbReference type="RefSeq" id="WP_181406459.1">
    <property type="nucleotide sequence ID" value="NZ_JBHUMR010000015.1"/>
</dbReference>
<comment type="caution">
    <text evidence="2">The sequence shown here is derived from an EMBL/GenBank/DDBJ whole genome shotgun (WGS) entry which is preliminary data.</text>
</comment>
<proteinExistence type="predicted"/>